<name>A0A975FCW7_9GAMM</name>
<evidence type="ECO:0000256" key="2">
    <source>
        <dbReference type="SAM" id="Phobius"/>
    </source>
</evidence>
<keyword evidence="2" id="KW-0812">Transmembrane</keyword>
<dbReference type="InterPro" id="IPR032171">
    <property type="entry name" value="COR-A"/>
</dbReference>
<keyword evidence="2" id="KW-0472">Membrane</keyword>
<protein>
    <recommendedName>
        <fullName evidence="3">COR domain-containing protein</fullName>
    </recommendedName>
</protein>
<dbReference type="SUPFAM" id="SSF52540">
    <property type="entry name" value="P-loop containing nucleoside triphosphate hydrolases"/>
    <property type="match status" value="1"/>
</dbReference>
<keyword evidence="2" id="KW-1133">Transmembrane helix</keyword>
<evidence type="ECO:0000259" key="3">
    <source>
        <dbReference type="Pfam" id="PF16095"/>
    </source>
</evidence>
<feature type="transmembrane region" description="Helical" evidence="2">
    <location>
        <begin position="699"/>
        <end position="719"/>
    </location>
</feature>
<feature type="transmembrane region" description="Helical" evidence="2">
    <location>
        <begin position="739"/>
        <end position="761"/>
    </location>
</feature>
<dbReference type="Proteomes" id="UP000672009">
    <property type="component" value="Chromosome"/>
</dbReference>
<dbReference type="Gene3D" id="3.40.50.300">
    <property type="entry name" value="P-loop containing nucleotide triphosphate hydrolases"/>
    <property type="match status" value="1"/>
</dbReference>
<accession>A0A975FCW7</accession>
<dbReference type="Pfam" id="PF16095">
    <property type="entry name" value="COR-A"/>
    <property type="match status" value="1"/>
</dbReference>
<dbReference type="KEGG" id="tun:J9260_07030"/>
<sequence>MCAMEAARSTDTYYTINATYDALSYAGAVIGSGEGDADLIKLAQQDKAAWSALPLWESDSERVVKWKYRLLSNLREVGLEFLADDIANMWEGNPLGSHATNYLKSLSDTITNDAEQLRRAILFGETIENIHAVRVLLLGPGGAGKSSLADRLQSKPISQVKKLTVGIDYLNHQPLNLHENFPYLQQGEKPLDLYLWDFGGQTIFHGLHSAFLHENCVYALVVDSRHEQAPDEWLHQIRHLAGSQAKVLLVTNWYEACETRQNEARLLREFPDLLDNHSFFYFSCHEPEADEFRKFLEALEQASLASQRMVLKETLDVNEALQQRYQDDVFLESIDLDKIIEQVTQRTEAVATLPNKLEQLGFLVRVDSDDQRYCLKPAWAIDHAYAVLYSPTLREAKGVLQLKTLQRDFKDKINPQHIAYLVEFLQTRSLCRKLPNGSGYFFPDAASADELPEASELLANASSLVIRFELPYLPLGFHAALVYRLFTPDGITTPDDIWRQGFILRKNTSRAVVHYLSRKSIIEMALTGEWQDFSALLNALLVNMKAVLTEGKGGIREEQIHPSVVLDRHVFSVHSGERLVDVLGQINSYDQLFREVRALASKNIIINNAPNQGNQAGEQIFNDQSSVSIPDVKTAGNPEKWYDKHWWAVSLIPASIVMIITGILAWLWTNDRILGTSIGAVLGVIVYVLMFLNNPKRRFFRAAWFAFFGFLVSASPWITGKFGYSANTSESKTGFELEWGIPMDAVLSALLLVLAGFLFHLDSKQK</sequence>
<evidence type="ECO:0000313" key="4">
    <source>
        <dbReference type="EMBL" id="QTR55273.1"/>
    </source>
</evidence>
<organism evidence="4 5">
    <name type="scientific">Thiothrix unzii</name>
    <dbReference type="NCBI Taxonomy" id="111769"/>
    <lineage>
        <taxon>Bacteria</taxon>
        <taxon>Pseudomonadati</taxon>
        <taxon>Pseudomonadota</taxon>
        <taxon>Gammaproteobacteria</taxon>
        <taxon>Thiotrichales</taxon>
        <taxon>Thiotrichaceae</taxon>
        <taxon>Thiothrix</taxon>
    </lineage>
</organism>
<feature type="domain" description="COR" evidence="3">
    <location>
        <begin position="315"/>
        <end position="440"/>
    </location>
</feature>
<reference evidence="4" key="1">
    <citation type="submission" date="2021-04" db="EMBL/GenBank/DDBJ databases">
        <title>Genomics, taxonomy and metabolism of representatives of sulfur bacteria of the genus Thiothrix: Thiothrix fructosivorans QT, Thiothrix unzii A1T and three new species, Thiothrix subterranea sp. nov., Thiothrix litoralis sp. nov. and 'Candidatus Thiothrix anitrata' sp. nov.</title>
        <authorList>
            <person name="Ravin N.V."/>
            <person name="Smolyakov D."/>
            <person name="Rudenko T.S."/>
            <person name="Mardanov A.V."/>
            <person name="Beletsky A.V."/>
            <person name="Markov N.D."/>
            <person name="Fomenkov A.I."/>
            <person name="Roberts R.J."/>
            <person name="Karnachuk O.V."/>
            <person name="Novikov A."/>
            <person name="Grabovich M.Y."/>
        </authorList>
    </citation>
    <scope>NUCLEOTIDE SEQUENCE</scope>
    <source>
        <strain evidence="4">A1</strain>
    </source>
</reference>
<evidence type="ECO:0000256" key="1">
    <source>
        <dbReference type="ARBA" id="ARBA00022737"/>
    </source>
</evidence>
<dbReference type="Pfam" id="PF08477">
    <property type="entry name" value="Roc"/>
    <property type="match status" value="1"/>
</dbReference>
<keyword evidence="5" id="KW-1185">Reference proteome</keyword>
<dbReference type="EMBL" id="CP072793">
    <property type="protein sequence ID" value="QTR55273.1"/>
    <property type="molecule type" value="Genomic_DNA"/>
</dbReference>
<proteinExistence type="predicted"/>
<dbReference type="SMART" id="SM00175">
    <property type="entry name" value="RAB"/>
    <property type="match status" value="1"/>
</dbReference>
<gene>
    <name evidence="4" type="ORF">J9260_07030</name>
</gene>
<dbReference type="InterPro" id="IPR027417">
    <property type="entry name" value="P-loop_NTPase"/>
</dbReference>
<keyword evidence="1" id="KW-0677">Repeat</keyword>
<feature type="transmembrane region" description="Helical" evidence="2">
    <location>
        <begin position="673"/>
        <end position="692"/>
    </location>
</feature>
<dbReference type="AlphaFoldDB" id="A0A975FCW7"/>
<evidence type="ECO:0000313" key="5">
    <source>
        <dbReference type="Proteomes" id="UP000672009"/>
    </source>
</evidence>
<feature type="transmembrane region" description="Helical" evidence="2">
    <location>
        <begin position="646"/>
        <end position="667"/>
    </location>
</feature>